<name>A0ABM1TQK9_LIMPO</name>
<reference evidence="2" key="1">
    <citation type="submission" date="2025-08" db="UniProtKB">
        <authorList>
            <consortium name="RefSeq"/>
        </authorList>
    </citation>
    <scope>IDENTIFICATION</scope>
    <source>
        <tissue evidence="2">Muscle</tissue>
    </source>
</reference>
<evidence type="ECO:0000313" key="1">
    <source>
        <dbReference type="Proteomes" id="UP000694941"/>
    </source>
</evidence>
<dbReference type="Proteomes" id="UP000694941">
    <property type="component" value="Unplaced"/>
</dbReference>
<dbReference type="RefSeq" id="XP_022258165.1">
    <property type="nucleotide sequence ID" value="XM_022402457.1"/>
</dbReference>
<proteinExistence type="predicted"/>
<protein>
    <submittedName>
        <fullName evidence="2">Uncharacterized protein LOC111089617</fullName>
    </submittedName>
</protein>
<dbReference type="GeneID" id="111089617"/>
<evidence type="ECO:0000313" key="2">
    <source>
        <dbReference type="RefSeq" id="XP_022258165.1"/>
    </source>
</evidence>
<gene>
    <name evidence="2" type="primary">LOC111089617</name>
</gene>
<accession>A0ABM1TQK9</accession>
<keyword evidence="1" id="KW-1185">Reference proteome</keyword>
<sequence>MLQVLNSLILELQLEMPNLWEFQSEKDVSDVDANVYTQYVRMLYLSVSTATQCGAANIQPHGWYVTLLVCIQSMINYVYFAGILSQTIGSSDRKELEWLSASRDHRLDTSIATSCHENAV</sequence>
<organism evidence="1 2">
    <name type="scientific">Limulus polyphemus</name>
    <name type="common">Atlantic horseshoe crab</name>
    <dbReference type="NCBI Taxonomy" id="6850"/>
    <lineage>
        <taxon>Eukaryota</taxon>
        <taxon>Metazoa</taxon>
        <taxon>Ecdysozoa</taxon>
        <taxon>Arthropoda</taxon>
        <taxon>Chelicerata</taxon>
        <taxon>Merostomata</taxon>
        <taxon>Xiphosura</taxon>
        <taxon>Limulidae</taxon>
        <taxon>Limulus</taxon>
    </lineage>
</organism>